<dbReference type="SMART" id="SM00237">
    <property type="entry name" value="Calx_beta"/>
    <property type="match status" value="1"/>
</dbReference>
<name>A0A5C5ZIJ8_9BACT</name>
<dbReference type="EMBL" id="SJPQ01000003">
    <property type="protein sequence ID" value="TWT87184.1"/>
    <property type="molecule type" value="Genomic_DNA"/>
</dbReference>
<feature type="region of interest" description="Disordered" evidence="4">
    <location>
        <begin position="1767"/>
        <end position="1788"/>
    </location>
</feature>
<organism evidence="6 7">
    <name type="scientific">Pseudobythopirellula maris</name>
    <dbReference type="NCBI Taxonomy" id="2527991"/>
    <lineage>
        <taxon>Bacteria</taxon>
        <taxon>Pseudomonadati</taxon>
        <taxon>Planctomycetota</taxon>
        <taxon>Planctomycetia</taxon>
        <taxon>Pirellulales</taxon>
        <taxon>Lacipirellulaceae</taxon>
        <taxon>Pseudobythopirellula</taxon>
    </lineage>
</organism>
<dbReference type="InterPro" id="IPR045474">
    <property type="entry name" value="GEVED"/>
</dbReference>
<dbReference type="GO" id="GO:0007154">
    <property type="term" value="P:cell communication"/>
    <property type="evidence" value="ECO:0007669"/>
    <property type="project" value="InterPro"/>
</dbReference>
<comment type="caution">
    <text evidence="6">The sequence shown here is derived from an EMBL/GenBank/DDBJ whole genome shotgun (WGS) entry which is preliminary data.</text>
</comment>
<dbReference type="OrthoDB" id="41724at2"/>
<keyword evidence="3" id="KW-0106">Calcium</keyword>
<evidence type="ECO:0000259" key="5">
    <source>
        <dbReference type="SMART" id="SM00237"/>
    </source>
</evidence>
<dbReference type="InterPro" id="IPR013517">
    <property type="entry name" value="FG-GAP"/>
</dbReference>
<sequence>MPSQGYWNHSVSNPSDRPRGSYRSRRLRCELLEDRRMLAVSGAAAFFSEAIEIVPVADNAGFVRGADLDSDGDLDLLALHQDGESLSWHEATDNGYIPHVIVADSSSDVSLRAHADFSGDGTTDLLVVLHSDTNGLYSIRLLLNDGEGDFTAETLALSEAPVQLQAVDMDDDGDLDVLWTGDNFVSWLEREGPDTWSEHTIATGLTSKQTTVGDIDSDGDLDLLLNTWDSEFGYRLLVAENSDNGYELYHFTPGIDAYVSAAIVDADNDGDADLVATWDKQIGLLTNEGDGSYSIEILHTFNYSTPYLRLLDVTNDGRLDLVCDNVLIRLADREVINTELPEHVRGDFVDIDADGDLDLLTFSDYLYDFVWHRNAPTELYVGAQYLYPTLVDEAAPQTIDYYFGRARIYGGGFDPADAPEPLTVPFTLTGEATLGEDFVLVGADTLDASGGVVTIPAGQRGVTLEFTTRDDSVFEIDERIVLRPLGSHFVVRDNTSQSTTDRYTLTIADDDPADFGDAPASYGVDRASGGARHGATGPRIGSYRDAETDGAPSIDALGDGGSNEGIVVSELHAGDPASEAFITVSGAPAGAYLDAWIDFDRDRLWAGPEERVATRVSVVEGENRVAISVPAWAGSGETFARFRLSTDGVDSPFGSAIDGEVEDVAVTLYPPMRGSRFFNNGMDLPTETVDWLRSAVVTDIDGDGADDLVSWQQQAGLVWRKNDGSGGFGDFRTITSDTSFYNHRYAAADLDGDGDNDIVGSNNRWYRNDSGNFTTLELDRFSSNAAIVTVDFDQDGDIDVLRGGVWFDNQGDGNFIEKTLQGVSISGDFEAVDMDRDGDLDLVGYARNAVEIHWYESHGVDAAFTVKASIPYESYYSVTPELSVADINNDGYPDILRHTGYYGSLAWLESDGAGGFEQHPIMEGRSNDNLLLVTADLDADGDLDVVTTREDEGAVGWYENLGEQGFASHAVTKALDNLSGIDVSDIDLDGDLDILAWGPTAYAVGVMIFQQVTNSIELTVTPASLSEDDGGQAAYTLRRTGPSNSPLDVTLRIEGTAESGNDYRWLDGATAVEGVVTLTFAAGETEKELLFETIADSWLESNETIVVSLLEGDEHIVGEAGSAAVVIVDDEPGDFGDAPATYPTLLADDGARHGAGGPRLGSLRTEETDGQPGAETADDDGLLVAELRVGDRESRLVVDVSMAPAGARLDAWVDFNGDGSWGGEGERIAHSLHVTEGENVVIFATPPDATSGETYARLRISTGGGLGFLGAAPDGEAEDHEVTILSPVSTPGVFGDTVPINGFPFSSSNVLPIDVDGDRDIDLIALSYGSYGLGESFFWLENDGSQSFMPHEYVSLPGEYRAYTSADLDGDGLPELILRSQREIYVYAYADGGFQLTDTLEAGRHVSSTNTYWITAADIDGDGDADLLTIDYTEGEYGVDLYENLSGEWARKRLAKGFYGVPDMVDWNGDGKIDLVAPAEDTADGGGLIALLNYGPAGFMPHRITGGSLNYEYRFEDIDGDGDIDIANGLTTQAVGGSRTRVGWFENTGNGIVSHSLLTTSSYISHFELADLDGDGAKDILYSYRSTGVGQWRRNLGAGEFARSRTWVESGSIYGDHANSPMPIDMDGDGDLDLVPTVVLNYPGVHSNAYWWQNLSIPKGDYNVDGVVDQDDYQQWVDTFGFLNTPRADGNGNGVIDGADFTVWRDHLGERAPAVDFDLSGALDSADLALWAATEGSTTDLRADANDDGEVDEQDLALWQAAFDEAHAEPTENNPISTPPDSLSVEPETDFPGVLSLANNSEVVQDRTSDRLAATSIHLTPEPAPVPRRTVRPHKSWRAVEGSPIVAPVSHESLLIAEASIQDARQVARPHDFEAVTNSAGLASNDHSIIPMAALPERGKGFGRILRDWFNEFGLERH</sequence>
<dbReference type="SUPFAM" id="SSF69318">
    <property type="entry name" value="Integrin alpha N-terminal domain"/>
    <property type="match status" value="6"/>
</dbReference>
<feature type="domain" description="Calx-beta" evidence="5">
    <location>
        <begin position="1004"/>
        <end position="1110"/>
    </location>
</feature>
<keyword evidence="2" id="KW-0677">Repeat</keyword>
<evidence type="ECO:0000313" key="7">
    <source>
        <dbReference type="Proteomes" id="UP000315440"/>
    </source>
</evidence>
<dbReference type="PROSITE" id="PS00018">
    <property type="entry name" value="EF_HAND_1"/>
    <property type="match status" value="2"/>
</dbReference>
<gene>
    <name evidence="6" type="ORF">Mal64_27220</name>
</gene>
<dbReference type="GO" id="GO:0016020">
    <property type="term" value="C:membrane"/>
    <property type="evidence" value="ECO:0007669"/>
    <property type="project" value="InterPro"/>
</dbReference>
<keyword evidence="1" id="KW-0732">Signal</keyword>
<feature type="region of interest" description="Disordered" evidence="4">
    <location>
        <begin position="522"/>
        <end position="545"/>
    </location>
</feature>
<dbReference type="InterPro" id="IPR028994">
    <property type="entry name" value="Integrin_alpha_N"/>
</dbReference>
<dbReference type="InterPro" id="IPR038081">
    <property type="entry name" value="CalX-like_sf"/>
</dbReference>
<dbReference type="Gene3D" id="2.130.10.130">
    <property type="entry name" value="Integrin alpha, N-terminal"/>
    <property type="match status" value="2"/>
</dbReference>
<evidence type="ECO:0000313" key="6">
    <source>
        <dbReference type="EMBL" id="TWT87184.1"/>
    </source>
</evidence>
<evidence type="ECO:0000256" key="3">
    <source>
        <dbReference type="ARBA" id="ARBA00022837"/>
    </source>
</evidence>
<accession>A0A5C5ZIJ8</accession>
<dbReference type="Pfam" id="PF13517">
    <property type="entry name" value="FG-GAP_3"/>
    <property type="match status" value="7"/>
</dbReference>
<dbReference type="Proteomes" id="UP000315440">
    <property type="component" value="Unassembled WGS sequence"/>
</dbReference>
<proteinExistence type="predicted"/>
<protein>
    <submittedName>
        <fullName evidence="6">FG-GAP repeat protein</fullName>
    </submittedName>
</protein>
<dbReference type="SUPFAM" id="SSF141072">
    <property type="entry name" value="CalX-like"/>
    <property type="match status" value="2"/>
</dbReference>
<evidence type="ECO:0000256" key="2">
    <source>
        <dbReference type="ARBA" id="ARBA00022737"/>
    </source>
</evidence>
<evidence type="ECO:0000256" key="4">
    <source>
        <dbReference type="SAM" id="MobiDB-lite"/>
    </source>
</evidence>
<evidence type="ECO:0000256" key="1">
    <source>
        <dbReference type="ARBA" id="ARBA00022729"/>
    </source>
</evidence>
<dbReference type="InterPro" id="IPR003644">
    <property type="entry name" value="Calx_beta"/>
</dbReference>
<dbReference type="PANTHER" id="PTHR44103">
    <property type="entry name" value="PROPROTEIN CONVERTASE P"/>
    <property type="match status" value="1"/>
</dbReference>
<feature type="compositionally biased region" description="Polar residues" evidence="4">
    <location>
        <begin position="1771"/>
        <end position="1781"/>
    </location>
</feature>
<dbReference type="Pfam" id="PF20009">
    <property type="entry name" value="GEVED"/>
    <property type="match status" value="2"/>
</dbReference>
<dbReference type="InterPro" id="IPR018247">
    <property type="entry name" value="EF_Hand_1_Ca_BS"/>
</dbReference>
<dbReference type="Pfam" id="PF03160">
    <property type="entry name" value="Calx-beta"/>
    <property type="match status" value="1"/>
</dbReference>
<feature type="compositionally biased region" description="Polar residues" evidence="4">
    <location>
        <begin position="1"/>
        <end position="14"/>
    </location>
</feature>
<reference evidence="6 7" key="1">
    <citation type="submission" date="2019-02" db="EMBL/GenBank/DDBJ databases">
        <title>Deep-cultivation of Planctomycetes and their phenomic and genomic characterization uncovers novel biology.</title>
        <authorList>
            <person name="Wiegand S."/>
            <person name="Jogler M."/>
            <person name="Boedeker C."/>
            <person name="Pinto D."/>
            <person name="Vollmers J."/>
            <person name="Rivas-Marin E."/>
            <person name="Kohn T."/>
            <person name="Peeters S.H."/>
            <person name="Heuer A."/>
            <person name="Rast P."/>
            <person name="Oberbeckmann S."/>
            <person name="Bunk B."/>
            <person name="Jeske O."/>
            <person name="Meyerdierks A."/>
            <person name="Storesund J.E."/>
            <person name="Kallscheuer N."/>
            <person name="Luecker S."/>
            <person name="Lage O.M."/>
            <person name="Pohl T."/>
            <person name="Merkel B.J."/>
            <person name="Hornburger P."/>
            <person name="Mueller R.-W."/>
            <person name="Bruemmer F."/>
            <person name="Labrenz M."/>
            <person name="Spormann A.M."/>
            <person name="Op Den Camp H."/>
            <person name="Overmann J."/>
            <person name="Amann R."/>
            <person name="Jetten M.S.M."/>
            <person name="Mascher T."/>
            <person name="Medema M.H."/>
            <person name="Devos D.P."/>
            <person name="Kaster A.-K."/>
            <person name="Ovreas L."/>
            <person name="Rohde M."/>
            <person name="Galperin M.Y."/>
            <person name="Jogler C."/>
        </authorList>
    </citation>
    <scope>NUCLEOTIDE SEQUENCE [LARGE SCALE GENOMIC DNA]</scope>
    <source>
        <strain evidence="6 7">Mal64</strain>
    </source>
</reference>
<feature type="region of interest" description="Disordered" evidence="4">
    <location>
        <begin position="1"/>
        <end position="21"/>
    </location>
</feature>
<keyword evidence="7" id="KW-1185">Reference proteome</keyword>
<dbReference type="Gene3D" id="2.60.40.2030">
    <property type="match status" value="2"/>
</dbReference>
<dbReference type="PANTHER" id="PTHR44103:SF1">
    <property type="entry name" value="PROPROTEIN CONVERTASE P"/>
    <property type="match status" value="1"/>
</dbReference>
<feature type="region of interest" description="Disordered" evidence="4">
    <location>
        <begin position="1148"/>
        <end position="1177"/>
    </location>
</feature>